<organism evidence="2 3">
    <name type="scientific">Streptomyces ureilyticus</name>
    <dbReference type="NCBI Taxonomy" id="1775131"/>
    <lineage>
        <taxon>Bacteria</taxon>
        <taxon>Bacillati</taxon>
        <taxon>Actinomycetota</taxon>
        <taxon>Actinomycetes</taxon>
        <taxon>Kitasatosporales</taxon>
        <taxon>Streptomycetaceae</taxon>
        <taxon>Streptomyces</taxon>
    </lineage>
</organism>
<feature type="compositionally biased region" description="Low complexity" evidence="1">
    <location>
        <begin position="20"/>
        <end position="31"/>
    </location>
</feature>
<dbReference type="Proteomes" id="UP001518140">
    <property type="component" value="Unassembled WGS sequence"/>
</dbReference>
<name>A0ABX0DFK1_9ACTN</name>
<gene>
    <name evidence="2" type="ORF">G6048_00245</name>
</gene>
<feature type="region of interest" description="Disordered" evidence="1">
    <location>
        <begin position="1"/>
        <end position="31"/>
    </location>
</feature>
<accession>A0ABX0DFK1</accession>
<dbReference type="EMBL" id="JAAKZX010000001">
    <property type="protein sequence ID" value="NGO40647.1"/>
    <property type="molecule type" value="Genomic_DNA"/>
</dbReference>
<sequence length="96" mass="9978">MPHIEPGIRVSGEVQNQTFTGTVSGVGRRGGRSALAGGKLTVLEPGVLESVSVRTDQPLTTPAGRTVHHARLTGAALDSLTVLEDQTLPEQTAARP</sequence>
<keyword evidence="3" id="KW-1185">Reference proteome</keyword>
<evidence type="ECO:0000313" key="2">
    <source>
        <dbReference type="EMBL" id="NGO40647.1"/>
    </source>
</evidence>
<reference evidence="2 3" key="1">
    <citation type="submission" date="2020-02" db="EMBL/GenBank/DDBJ databases">
        <title>Whole-genome analyses of novel actinobacteria.</title>
        <authorList>
            <person name="Sahin N."/>
            <person name="Tokatli A."/>
        </authorList>
    </citation>
    <scope>NUCLEOTIDE SEQUENCE [LARGE SCALE GENOMIC DNA]</scope>
    <source>
        <strain evidence="2 3">YC419</strain>
    </source>
</reference>
<evidence type="ECO:0000256" key="1">
    <source>
        <dbReference type="SAM" id="MobiDB-lite"/>
    </source>
</evidence>
<evidence type="ECO:0008006" key="4">
    <source>
        <dbReference type="Google" id="ProtNLM"/>
    </source>
</evidence>
<proteinExistence type="predicted"/>
<dbReference type="RefSeq" id="WP_165337333.1">
    <property type="nucleotide sequence ID" value="NZ_JAAKZX010000001.1"/>
</dbReference>
<evidence type="ECO:0000313" key="3">
    <source>
        <dbReference type="Proteomes" id="UP001518140"/>
    </source>
</evidence>
<protein>
    <recommendedName>
        <fullName evidence="4">Translation elongation factor EFTu-like domain-containing protein</fullName>
    </recommendedName>
</protein>
<comment type="caution">
    <text evidence="2">The sequence shown here is derived from an EMBL/GenBank/DDBJ whole genome shotgun (WGS) entry which is preliminary data.</text>
</comment>